<keyword evidence="2" id="KW-0805">Transcription regulation</keyword>
<evidence type="ECO:0000256" key="3">
    <source>
        <dbReference type="ARBA" id="ARBA00023125"/>
    </source>
</evidence>
<dbReference type="SUPFAM" id="SSF53850">
    <property type="entry name" value="Periplasmic binding protein-like II"/>
    <property type="match status" value="1"/>
</dbReference>
<dbReference type="Gene3D" id="3.40.190.10">
    <property type="entry name" value="Periplasmic binding protein-like II"/>
    <property type="match status" value="2"/>
</dbReference>
<dbReference type="PANTHER" id="PTHR30537:SF74">
    <property type="entry name" value="HTH-TYPE TRANSCRIPTIONAL REGULATOR TRPI"/>
    <property type="match status" value="1"/>
</dbReference>
<protein>
    <submittedName>
        <fullName evidence="6">LysR family transcriptional regulator</fullName>
    </submittedName>
</protein>
<comment type="similarity">
    <text evidence="1">Belongs to the LysR transcriptional regulatory family.</text>
</comment>
<dbReference type="InterPro" id="IPR000847">
    <property type="entry name" value="LysR_HTH_N"/>
</dbReference>
<gene>
    <name evidence="6" type="ORF">HMF7854_08790</name>
</gene>
<keyword evidence="7" id="KW-1185">Reference proteome</keyword>
<dbReference type="PROSITE" id="PS50931">
    <property type="entry name" value="HTH_LYSR"/>
    <property type="match status" value="1"/>
</dbReference>
<dbReference type="InterPro" id="IPR005119">
    <property type="entry name" value="LysR_subst-bd"/>
</dbReference>
<keyword evidence="4" id="KW-0804">Transcription</keyword>
<dbReference type="GO" id="GO:0003700">
    <property type="term" value="F:DNA-binding transcription factor activity"/>
    <property type="evidence" value="ECO:0007669"/>
    <property type="project" value="InterPro"/>
</dbReference>
<dbReference type="EMBL" id="RWJF01000001">
    <property type="protein sequence ID" value="RST30923.1"/>
    <property type="molecule type" value="Genomic_DNA"/>
</dbReference>
<keyword evidence="3" id="KW-0238">DNA-binding</keyword>
<evidence type="ECO:0000256" key="1">
    <source>
        <dbReference type="ARBA" id="ARBA00009437"/>
    </source>
</evidence>
<dbReference type="Proteomes" id="UP000274661">
    <property type="component" value="Unassembled WGS sequence"/>
</dbReference>
<dbReference type="InterPro" id="IPR036390">
    <property type="entry name" value="WH_DNA-bd_sf"/>
</dbReference>
<dbReference type="RefSeq" id="WP_126718756.1">
    <property type="nucleotide sequence ID" value="NZ_RWJF01000001.1"/>
</dbReference>
<reference evidence="6 7" key="1">
    <citation type="submission" date="2018-12" db="EMBL/GenBank/DDBJ databases">
        <title>Sphingomonas sp. HMF7854 Genome sequencing and assembly.</title>
        <authorList>
            <person name="Cha I."/>
            <person name="Kang H."/>
            <person name="Kim H."/>
            <person name="Kang J."/>
            <person name="Joh K."/>
        </authorList>
    </citation>
    <scope>NUCLEOTIDE SEQUENCE [LARGE SCALE GENOMIC DNA]</scope>
    <source>
        <strain evidence="6 7">HMF7854</strain>
    </source>
</reference>
<dbReference type="Gene3D" id="1.10.10.10">
    <property type="entry name" value="Winged helix-like DNA-binding domain superfamily/Winged helix DNA-binding domain"/>
    <property type="match status" value="1"/>
</dbReference>
<evidence type="ECO:0000256" key="4">
    <source>
        <dbReference type="ARBA" id="ARBA00023163"/>
    </source>
</evidence>
<dbReference type="OrthoDB" id="9794694at2"/>
<dbReference type="GO" id="GO:0006351">
    <property type="term" value="P:DNA-templated transcription"/>
    <property type="evidence" value="ECO:0007669"/>
    <property type="project" value="TreeGrafter"/>
</dbReference>
<evidence type="ECO:0000313" key="6">
    <source>
        <dbReference type="EMBL" id="RST30923.1"/>
    </source>
</evidence>
<evidence type="ECO:0000313" key="7">
    <source>
        <dbReference type="Proteomes" id="UP000274661"/>
    </source>
</evidence>
<evidence type="ECO:0000256" key="2">
    <source>
        <dbReference type="ARBA" id="ARBA00023015"/>
    </source>
</evidence>
<dbReference type="AlphaFoldDB" id="A0A3R9YM77"/>
<dbReference type="Pfam" id="PF00126">
    <property type="entry name" value="HTH_1"/>
    <property type="match status" value="1"/>
</dbReference>
<accession>A0A3R9YM77</accession>
<dbReference type="InterPro" id="IPR058163">
    <property type="entry name" value="LysR-type_TF_proteobact-type"/>
</dbReference>
<name>A0A3R9YM77_9SPHN</name>
<comment type="caution">
    <text evidence="6">The sequence shown here is derived from an EMBL/GenBank/DDBJ whole genome shotgun (WGS) entry which is preliminary data.</text>
</comment>
<dbReference type="PRINTS" id="PR00039">
    <property type="entry name" value="HTHLYSR"/>
</dbReference>
<sequence>MRRLPPLGSIQAFVHVARLGSVKAAADALALSSPALTRRIQSLEQYLGLPLFDRQHNSIRLNGNGDRFLVEVAPHVDALADAVDRVGSGGGSTSMRLKVAMPSLFAAQRLMPAVNDLRRSHPTLSLDLDTGPNRLGRLREGLDAAIVIAERIDDQYYSRHITGGQIVPLGSRQLLEGPDAVRSPADIRRLPILLHRDLPGAFRIWKEAIGMPDLEPLSTSSFDAGQLILEAAAGGMGIAYMLDGHLASSTDQRLVQVFAQTAPSPYRYWFVCLPGALNRRPVRLFHDWLFERFAVAPAHAA</sequence>
<feature type="domain" description="HTH lysR-type" evidence="5">
    <location>
        <begin position="5"/>
        <end position="62"/>
    </location>
</feature>
<dbReference type="PANTHER" id="PTHR30537">
    <property type="entry name" value="HTH-TYPE TRANSCRIPTIONAL REGULATOR"/>
    <property type="match status" value="1"/>
</dbReference>
<dbReference type="Pfam" id="PF03466">
    <property type="entry name" value="LysR_substrate"/>
    <property type="match status" value="1"/>
</dbReference>
<dbReference type="InterPro" id="IPR036388">
    <property type="entry name" value="WH-like_DNA-bd_sf"/>
</dbReference>
<organism evidence="6 7">
    <name type="scientific">Sphingomonas ginkgonis</name>
    <dbReference type="NCBI Taxonomy" id="2315330"/>
    <lineage>
        <taxon>Bacteria</taxon>
        <taxon>Pseudomonadati</taxon>
        <taxon>Pseudomonadota</taxon>
        <taxon>Alphaproteobacteria</taxon>
        <taxon>Sphingomonadales</taxon>
        <taxon>Sphingomonadaceae</taxon>
        <taxon>Sphingomonas</taxon>
    </lineage>
</organism>
<evidence type="ECO:0000259" key="5">
    <source>
        <dbReference type="PROSITE" id="PS50931"/>
    </source>
</evidence>
<proteinExistence type="inferred from homology"/>
<dbReference type="SUPFAM" id="SSF46785">
    <property type="entry name" value="Winged helix' DNA-binding domain"/>
    <property type="match status" value="1"/>
</dbReference>
<dbReference type="GO" id="GO:0043565">
    <property type="term" value="F:sequence-specific DNA binding"/>
    <property type="evidence" value="ECO:0007669"/>
    <property type="project" value="TreeGrafter"/>
</dbReference>